<evidence type="ECO:0000313" key="2">
    <source>
        <dbReference type="EMBL" id="NDW14846.1"/>
    </source>
</evidence>
<sequence length="173" mass="19929">MALQASPEQDPLLQLRDIKTPTGVDWWPLDWGWWLLMLLSVVVLIALIVFIKRRIAFNRPRKEALKALGTISEHADDWPVQLNTLLKRTALSYFPKERISSLHTQQWRDFLLASCPKNAQALNEGLTTLHANLYRNSAQHTDFAVSHDAVKMWIKNATFLRQNRIPSFLEATS</sequence>
<evidence type="ECO:0000256" key="1">
    <source>
        <dbReference type="SAM" id="Phobius"/>
    </source>
</evidence>
<dbReference type="InterPro" id="IPR025489">
    <property type="entry name" value="DUF4381"/>
</dbReference>
<keyword evidence="3" id="KW-1185">Reference proteome</keyword>
<dbReference type="Pfam" id="PF14316">
    <property type="entry name" value="DUF4381"/>
    <property type="match status" value="1"/>
</dbReference>
<dbReference type="RefSeq" id="WP_163105387.1">
    <property type="nucleotide sequence ID" value="NZ_JAAAWO010000002.1"/>
</dbReference>
<proteinExistence type="predicted"/>
<reference evidence="2 3" key="1">
    <citation type="submission" date="2020-01" db="EMBL/GenBank/DDBJ databases">
        <title>Genomes of bacteria type strains.</title>
        <authorList>
            <person name="Chen J."/>
            <person name="Zhu S."/>
            <person name="Yang J."/>
        </authorList>
    </citation>
    <scope>NUCLEOTIDE SEQUENCE [LARGE SCALE GENOMIC DNA]</scope>
    <source>
        <strain evidence="2 3">LMG 24078</strain>
    </source>
</reference>
<comment type="caution">
    <text evidence="2">The sequence shown here is derived from an EMBL/GenBank/DDBJ whole genome shotgun (WGS) entry which is preliminary data.</text>
</comment>
<accession>A0A6N9TFZ9</accession>
<gene>
    <name evidence="2" type="ORF">GTQ48_04790</name>
</gene>
<organism evidence="2 3">
    <name type="scientific">Alteromonas genovensis</name>
    <dbReference type="NCBI Taxonomy" id="471225"/>
    <lineage>
        <taxon>Bacteria</taxon>
        <taxon>Pseudomonadati</taxon>
        <taxon>Pseudomonadota</taxon>
        <taxon>Gammaproteobacteria</taxon>
        <taxon>Alteromonadales</taxon>
        <taxon>Alteromonadaceae</taxon>
        <taxon>Alteromonas/Salinimonas group</taxon>
        <taxon>Alteromonas</taxon>
    </lineage>
</organism>
<evidence type="ECO:0000313" key="3">
    <source>
        <dbReference type="Proteomes" id="UP000471381"/>
    </source>
</evidence>
<keyword evidence="1" id="KW-1133">Transmembrane helix</keyword>
<feature type="transmembrane region" description="Helical" evidence="1">
    <location>
        <begin position="31"/>
        <end position="51"/>
    </location>
</feature>
<dbReference type="EMBL" id="JAAAWO010000002">
    <property type="protein sequence ID" value="NDW14846.1"/>
    <property type="molecule type" value="Genomic_DNA"/>
</dbReference>
<protein>
    <submittedName>
        <fullName evidence="2">DUF4381 family protein</fullName>
    </submittedName>
</protein>
<name>A0A6N9TFZ9_9ALTE</name>
<dbReference type="AlphaFoldDB" id="A0A6N9TFZ9"/>
<dbReference type="Proteomes" id="UP000471381">
    <property type="component" value="Unassembled WGS sequence"/>
</dbReference>
<keyword evidence="1" id="KW-0812">Transmembrane</keyword>
<keyword evidence="1" id="KW-0472">Membrane</keyword>